<dbReference type="PRINTS" id="PR00081">
    <property type="entry name" value="GDHRDH"/>
</dbReference>
<accession>A0AAV9JN57</accession>
<dbReference type="EMBL" id="JAVFHQ010000013">
    <property type="protein sequence ID" value="KAK4546802.1"/>
    <property type="molecule type" value="Genomic_DNA"/>
</dbReference>
<dbReference type="GO" id="GO:0016616">
    <property type="term" value="F:oxidoreductase activity, acting on the CH-OH group of donors, NAD or NADP as acceptor"/>
    <property type="evidence" value="ECO:0007669"/>
    <property type="project" value="TreeGrafter"/>
</dbReference>
<dbReference type="Pfam" id="PF00106">
    <property type="entry name" value="adh_short"/>
    <property type="match status" value="1"/>
</dbReference>
<feature type="region of interest" description="Disordered" evidence="1">
    <location>
        <begin position="263"/>
        <end position="314"/>
    </location>
</feature>
<feature type="compositionally biased region" description="Basic and acidic residues" evidence="1">
    <location>
        <begin position="299"/>
        <end position="308"/>
    </location>
</feature>
<dbReference type="AlphaFoldDB" id="A0AAV9JN57"/>
<sequence>MPTAVITGCNSGIGYAFAQILIGEAWDVHACDHEVGPGLQALQARLHRLDVRFPESIHAFAAQLQGMPVDVLLNVAGIMAPPEKDNLETTTKDILTNTFETNTFGPLLLTQALLPNLLASQARPPRVCIVSSRVGSIGDNSTGGSYAYRASKAAVNSVGKSMAVDLEDKGIVVSLLHPGYVNSNMMLGMDNPEAVEPAEAAGKLWKVVQSKGMEETGSPPCQRCTRLKKDCIVTPPKSQKGRVAELEAKVEALTRLLEAQGLSTLSSKDGGDESSHTDETTPPEAVGTAPTAGAKKRRLEGSSNDRVESYGAETSEVSAAGGFTAISYGGTATLGLDQIVPVEMQARILHRYTTEVYPHFPILPLPAEHALENLRSSQPRLLQAIIYAMGWPILSVEIQEKVARLLMNHEIAMTAEPQTLELVQAIQMVCLWYRAPKHHKHLAVWQLIEASADIASQTMARRDEDSDRLGSYRAWLMCYLLSHVASVYLRESNANVWTAYHEECTNMLVYSAESPPGDILLAQYVRAEHLCEQIVSQLQLNDSEIVLDICSPAVKTKMQALRNGIIDWQASIPASLRIPSLLFWQHVATIHLHEYVLYTATNKQSFAAPYVVERLSVTDFPAPAVLQPEHVASLLALKTACHALLDLFSAFDSKTLLALPTLLYIPRAAYALYLLIKMYIACCAVGNTYGAVIGVAELRVDAYLEEAVDVAVRLTAVVNHGAPAAMRMGTVRTREWFENYKATMFNAEIELYAGDGPADDIQQQWLPFDARVTTGDDVLAWCDFPLMPGDEDDVQGAVPADLGFDDFLASVTAEEFDYGVPLDQTFD</sequence>
<dbReference type="InterPro" id="IPR002347">
    <property type="entry name" value="SDR_fam"/>
</dbReference>
<dbReference type="CDD" id="cd05325">
    <property type="entry name" value="carb_red_sniffer_like_SDR_c"/>
    <property type="match status" value="1"/>
</dbReference>
<proteinExistence type="predicted"/>
<comment type="caution">
    <text evidence="2">The sequence shown here is derived from an EMBL/GenBank/DDBJ whole genome shotgun (WGS) entry which is preliminary data.</text>
</comment>
<evidence type="ECO:0000256" key="1">
    <source>
        <dbReference type="SAM" id="MobiDB-lite"/>
    </source>
</evidence>
<name>A0AAV9JN57_9PEZI</name>
<dbReference type="PANTHER" id="PTHR45458:SF2">
    <property type="entry name" value="OXIDOREDUCTASE, SHORT CHAIN DEHYDROGENASE_REDUCTASE FAMILY SUPERFAMILY (AFU_ORTHOLOGUE AFUA_3G13450)"/>
    <property type="match status" value="1"/>
</dbReference>
<dbReference type="Proteomes" id="UP001324427">
    <property type="component" value="Unassembled WGS sequence"/>
</dbReference>
<dbReference type="PANTHER" id="PTHR45458">
    <property type="entry name" value="SHORT-CHAIN DEHYDROGENASE/REDUCTASE SDR"/>
    <property type="match status" value="1"/>
</dbReference>
<evidence type="ECO:0000313" key="2">
    <source>
        <dbReference type="EMBL" id="KAK4546802.1"/>
    </source>
</evidence>
<organism evidence="2 3">
    <name type="scientific">Oleoguttula mirabilis</name>
    <dbReference type="NCBI Taxonomy" id="1507867"/>
    <lineage>
        <taxon>Eukaryota</taxon>
        <taxon>Fungi</taxon>
        <taxon>Dikarya</taxon>
        <taxon>Ascomycota</taxon>
        <taxon>Pezizomycotina</taxon>
        <taxon>Dothideomycetes</taxon>
        <taxon>Dothideomycetidae</taxon>
        <taxon>Mycosphaerellales</taxon>
        <taxon>Teratosphaeriaceae</taxon>
        <taxon>Oleoguttula</taxon>
    </lineage>
</organism>
<reference evidence="2 3" key="1">
    <citation type="submission" date="2021-11" db="EMBL/GenBank/DDBJ databases">
        <title>Black yeast isolated from Biological Soil Crust.</title>
        <authorList>
            <person name="Kurbessoian T."/>
        </authorList>
    </citation>
    <scope>NUCLEOTIDE SEQUENCE [LARGE SCALE GENOMIC DNA]</scope>
    <source>
        <strain evidence="2 3">CCFEE 5522</strain>
    </source>
</reference>
<dbReference type="InterPro" id="IPR036291">
    <property type="entry name" value="NAD(P)-bd_dom_sf"/>
</dbReference>
<gene>
    <name evidence="2" type="ORF">LTR36_001534</name>
</gene>
<dbReference type="Gene3D" id="3.40.50.720">
    <property type="entry name" value="NAD(P)-binding Rossmann-like Domain"/>
    <property type="match status" value="1"/>
</dbReference>
<dbReference type="SUPFAM" id="SSF51735">
    <property type="entry name" value="NAD(P)-binding Rossmann-fold domains"/>
    <property type="match status" value="1"/>
</dbReference>
<protein>
    <submittedName>
        <fullName evidence="2">Uncharacterized protein</fullName>
    </submittedName>
</protein>
<dbReference type="GO" id="GO:0008270">
    <property type="term" value="F:zinc ion binding"/>
    <property type="evidence" value="ECO:0007669"/>
    <property type="project" value="InterPro"/>
</dbReference>
<evidence type="ECO:0000313" key="3">
    <source>
        <dbReference type="Proteomes" id="UP001324427"/>
    </source>
</evidence>
<dbReference type="GO" id="GO:0000981">
    <property type="term" value="F:DNA-binding transcription factor activity, RNA polymerase II-specific"/>
    <property type="evidence" value="ECO:0007669"/>
    <property type="project" value="InterPro"/>
</dbReference>
<dbReference type="InterPro" id="IPR052184">
    <property type="entry name" value="SDR_enzymes"/>
</dbReference>
<dbReference type="Gene3D" id="4.10.240.10">
    <property type="entry name" value="Zn(2)-C6 fungal-type DNA-binding domain"/>
    <property type="match status" value="1"/>
</dbReference>
<dbReference type="CDD" id="cd12148">
    <property type="entry name" value="fungal_TF_MHR"/>
    <property type="match status" value="1"/>
</dbReference>
<dbReference type="InterPro" id="IPR036864">
    <property type="entry name" value="Zn2-C6_fun-type_DNA-bd_sf"/>
</dbReference>
<keyword evidence="3" id="KW-1185">Reference proteome</keyword>
<feature type="compositionally biased region" description="Basic and acidic residues" evidence="1">
    <location>
        <begin position="269"/>
        <end position="279"/>
    </location>
</feature>